<protein>
    <submittedName>
        <fullName evidence="1">Uncharacterized protein</fullName>
    </submittedName>
</protein>
<proteinExistence type="predicted"/>
<dbReference type="RefSeq" id="WP_079637303.1">
    <property type="nucleotide sequence ID" value="NZ_FUYP01000003.1"/>
</dbReference>
<evidence type="ECO:0000313" key="1">
    <source>
        <dbReference type="EMBL" id="SKB32830.1"/>
    </source>
</evidence>
<dbReference type="EMBL" id="FUYP01000003">
    <property type="protein sequence ID" value="SKB32830.1"/>
    <property type="molecule type" value="Genomic_DNA"/>
</dbReference>
<reference evidence="2" key="1">
    <citation type="submission" date="2017-02" db="EMBL/GenBank/DDBJ databases">
        <authorList>
            <person name="Varghese N."/>
            <person name="Submissions S."/>
        </authorList>
    </citation>
    <scope>NUCLEOTIDE SEQUENCE [LARGE SCALE GENOMIC DNA]</scope>
    <source>
        <strain evidence="2">R11H</strain>
    </source>
</reference>
<gene>
    <name evidence="1" type="ORF">SAMN06295937_1003115</name>
</gene>
<name>A0A1T5AD25_9SPHN</name>
<dbReference type="OrthoDB" id="9836801at2"/>
<keyword evidence="2" id="KW-1185">Reference proteome</keyword>
<dbReference type="Proteomes" id="UP000190044">
    <property type="component" value="Unassembled WGS sequence"/>
</dbReference>
<accession>A0A1T5AD25</accession>
<evidence type="ECO:0000313" key="2">
    <source>
        <dbReference type="Proteomes" id="UP000190044"/>
    </source>
</evidence>
<organism evidence="1 2">
    <name type="scientific">Sphingopyxis flava</name>
    <dbReference type="NCBI Taxonomy" id="1507287"/>
    <lineage>
        <taxon>Bacteria</taxon>
        <taxon>Pseudomonadati</taxon>
        <taxon>Pseudomonadota</taxon>
        <taxon>Alphaproteobacteria</taxon>
        <taxon>Sphingomonadales</taxon>
        <taxon>Sphingomonadaceae</taxon>
        <taxon>Sphingopyxis</taxon>
    </lineage>
</organism>
<sequence>MLADKASEWAGIPMPLDGERLIVEPSYPLAEILNRKPAEEDAEGWKWRNSWHSRRWRCTIVALERPDGKVVHSKLPAFHHISYDLRTMGCSDVWGIEQEHNALKLLGEMLRHRQFKQYLLTGMFLETSKRSGVTYIFRKLKPTVAIRPSSEREEMHILAALCMHPIAYYAESWAGAMCPTDDVIAHLSMMRGDEHMYWRRANQHAPYLPEAGL</sequence>
<dbReference type="AlphaFoldDB" id="A0A1T5AD25"/>